<feature type="transmembrane region" description="Helical" evidence="5">
    <location>
        <begin position="272"/>
        <end position="292"/>
    </location>
</feature>
<proteinExistence type="predicted"/>
<dbReference type="EMBL" id="BAAAQA010000033">
    <property type="protein sequence ID" value="GAA2122648.1"/>
    <property type="molecule type" value="Genomic_DNA"/>
</dbReference>
<evidence type="ECO:0000259" key="6">
    <source>
        <dbReference type="PROSITE" id="PS50850"/>
    </source>
</evidence>
<dbReference type="Pfam" id="PF07690">
    <property type="entry name" value="MFS_1"/>
    <property type="match status" value="1"/>
</dbReference>
<keyword evidence="8" id="KW-1185">Reference proteome</keyword>
<keyword evidence="4 5" id="KW-0472">Membrane</keyword>
<feature type="transmembrane region" description="Helical" evidence="5">
    <location>
        <begin position="56"/>
        <end position="73"/>
    </location>
</feature>
<evidence type="ECO:0000256" key="4">
    <source>
        <dbReference type="ARBA" id="ARBA00023136"/>
    </source>
</evidence>
<feature type="transmembrane region" description="Helical" evidence="5">
    <location>
        <begin position="365"/>
        <end position="381"/>
    </location>
</feature>
<feature type="transmembrane region" description="Helical" evidence="5">
    <location>
        <begin position="107"/>
        <end position="130"/>
    </location>
</feature>
<dbReference type="InterPro" id="IPR036259">
    <property type="entry name" value="MFS_trans_sf"/>
</dbReference>
<evidence type="ECO:0000256" key="1">
    <source>
        <dbReference type="ARBA" id="ARBA00004651"/>
    </source>
</evidence>
<feature type="transmembrane region" description="Helical" evidence="5">
    <location>
        <begin position="324"/>
        <end position="345"/>
    </location>
</feature>
<feature type="transmembrane region" description="Helical" evidence="5">
    <location>
        <begin position="142"/>
        <end position="167"/>
    </location>
</feature>
<dbReference type="Proteomes" id="UP001500166">
    <property type="component" value="Unassembled WGS sequence"/>
</dbReference>
<feature type="transmembrane region" description="Helical" evidence="5">
    <location>
        <begin position="233"/>
        <end position="252"/>
    </location>
</feature>
<dbReference type="CDD" id="cd17339">
    <property type="entry name" value="MFS_NIMT_CynX_like"/>
    <property type="match status" value="1"/>
</dbReference>
<dbReference type="Gene3D" id="1.20.1250.20">
    <property type="entry name" value="MFS general substrate transporter like domains"/>
    <property type="match status" value="1"/>
</dbReference>
<dbReference type="InterPro" id="IPR020846">
    <property type="entry name" value="MFS_dom"/>
</dbReference>
<feature type="transmembrane region" description="Helical" evidence="5">
    <location>
        <begin position="173"/>
        <end position="194"/>
    </location>
</feature>
<sequence length="416" mass="43347">MPERPAQPPVNRGHRAGLLLVGVLLLGANLRAGITAVGPVLPDIEQQGGLTGFEASLLVSLPLIAFAVISPFAPRLAESLGLERVLGLALAVLAFGIVIRSTPGPGFIWIGTVLLGAAIAVMNVLIPALIKRDWPHKIGPTTGVYQSVTALTAALASGVVVPIAQVAPSGWRFALGIWAGTAIIGLAIFLPWIVGRRAPTKTLPGRSDLRDDHGALRTTPPARRHAKLPLGSALAWQVTAYMGLQSTVYYTMVTWLPAVQVFNGASAVEAGWYHFAFQACGLVGTLFTASMIPRTRSQSGLGILFTSSAVIGVIGLLTMPALSLLWALFIGFCTGGAIVLAMALFGLRTVDYHQAAGLSSMAQSVGYLLAALGPVMIGVLRDATGTWTVPLLTILGVIIAQGVFVALAGRNRTLPA</sequence>
<feature type="transmembrane region" description="Helical" evidence="5">
    <location>
        <begin position="299"/>
        <end position="318"/>
    </location>
</feature>
<dbReference type="RefSeq" id="WP_344225416.1">
    <property type="nucleotide sequence ID" value="NZ_BAAAQA010000033.1"/>
</dbReference>
<comment type="subcellular location">
    <subcellularLocation>
        <location evidence="1">Cell membrane</location>
        <topology evidence="1">Multi-pass membrane protein</topology>
    </subcellularLocation>
</comment>
<dbReference type="InterPro" id="IPR052524">
    <property type="entry name" value="MFS_Cyanate_Porter"/>
</dbReference>
<dbReference type="InterPro" id="IPR011701">
    <property type="entry name" value="MFS"/>
</dbReference>
<keyword evidence="3 5" id="KW-1133">Transmembrane helix</keyword>
<evidence type="ECO:0000313" key="8">
    <source>
        <dbReference type="Proteomes" id="UP001500166"/>
    </source>
</evidence>
<organism evidence="7 8">
    <name type="scientific">Kocuria atrinae</name>
    <dbReference type="NCBI Taxonomy" id="592377"/>
    <lineage>
        <taxon>Bacteria</taxon>
        <taxon>Bacillati</taxon>
        <taxon>Actinomycetota</taxon>
        <taxon>Actinomycetes</taxon>
        <taxon>Micrococcales</taxon>
        <taxon>Micrococcaceae</taxon>
        <taxon>Kocuria</taxon>
    </lineage>
</organism>
<evidence type="ECO:0000256" key="5">
    <source>
        <dbReference type="SAM" id="Phobius"/>
    </source>
</evidence>
<gene>
    <name evidence="7" type="ORF">GCM10009824_25790</name>
</gene>
<accession>A0ABP5JTS3</accession>
<dbReference type="PROSITE" id="PS50850">
    <property type="entry name" value="MFS"/>
    <property type="match status" value="1"/>
</dbReference>
<dbReference type="SUPFAM" id="SSF103473">
    <property type="entry name" value="MFS general substrate transporter"/>
    <property type="match status" value="1"/>
</dbReference>
<comment type="caution">
    <text evidence="7">The sequence shown here is derived from an EMBL/GenBank/DDBJ whole genome shotgun (WGS) entry which is preliminary data.</text>
</comment>
<feature type="domain" description="Major facilitator superfamily (MFS) profile" evidence="6">
    <location>
        <begin position="15"/>
        <end position="414"/>
    </location>
</feature>
<evidence type="ECO:0000256" key="2">
    <source>
        <dbReference type="ARBA" id="ARBA00022692"/>
    </source>
</evidence>
<protein>
    <submittedName>
        <fullName evidence="7">MFS transporter</fullName>
    </submittedName>
</protein>
<evidence type="ECO:0000256" key="3">
    <source>
        <dbReference type="ARBA" id="ARBA00022989"/>
    </source>
</evidence>
<reference evidence="8" key="1">
    <citation type="journal article" date="2019" name="Int. J. Syst. Evol. Microbiol.">
        <title>The Global Catalogue of Microorganisms (GCM) 10K type strain sequencing project: providing services to taxonomists for standard genome sequencing and annotation.</title>
        <authorList>
            <consortium name="The Broad Institute Genomics Platform"/>
            <consortium name="The Broad Institute Genome Sequencing Center for Infectious Disease"/>
            <person name="Wu L."/>
            <person name="Ma J."/>
        </authorList>
    </citation>
    <scope>NUCLEOTIDE SEQUENCE [LARGE SCALE GENOMIC DNA]</scope>
    <source>
        <strain evidence="8">JCM 15914</strain>
    </source>
</reference>
<name>A0ABP5JTS3_9MICC</name>
<keyword evidence="2 5" id="KW-0812">Transmembrane</keyword>
<dbReference type="PANTHER" id="PTHR23523:SF2">
    <property type="entry name" value="2-NITROIMIDAZOLE TRANSPORTER"/>
    <property type="match status" value="1"/>
</dbReference>
<feature type="transmembrane region" description="Helical" evidence="5">
    <location>
        <begin position="387"/>
        <end position="408"/>
    </location>
</feature>
<feature type="transmembrane region" description="Helical" evidence="5">
    <location>
        <begin position="85"/>
        <end position="101"/>
    </location>
</feature>
<evidence type="ECO:0000313" key="7">
    <source>
        <dbReference type="EMBL" id="GAA2122648.1"/>
    </source>
</evidence>
<dbReference type="PANTHER" id="PTHR23523">
    <property type="match status" value="1"/>
</dbReference>